<proteinExistence type="predicted"/>
<dbReference type="GO" id="GO:0008745">
    <property type="term" value="F:N-acetylmuramoyl-L-alanine amidase activity"/>
    <property type="evidence" value="ECO:0007669"/>
    <property type="project" value="InterPro"/>
</dbReference>
<evidence type="ECO:0000256" key="1">
    <source>
        <dbReference type="SAM" id="SignalP"/>
    </source>
</evidence>
<feature type="chain" id="PRO_5002534964" description="N-acetylmuramoyl-L-alanine amidase domain-containing protein" evidence="1">
    <location>
        <begin position="25"/>
        <end position="235"/>
    </location>
</feature>
<evidence type="ECO:0000259" key="2">
    <source>
        <dbReference type="Pfam" id="PF01510"/>
    </source>
</evidence>
<keyword evidence="1" id="KW-0732">Signal</keyword>
<dbReference type="Proteomes" id="UP000033947">
    <property type="component" value="Unassembled WGS sequence"/>
</dbReference>
<dbReference type="Pfam" id="PF01510">
    <property type="entry name" value="Amidase_2"/>
    <property type="match status" value="1"/>
</dbReference>
<name>A0A0G0VQE6_UNCKA</name>
<dbReference type="SUPFAM" id="SSF55846">
    <property type="entry name" value="N-acetylmuramoyl-L-alanine amidase-like"/>
    <property type="match status" value="1"/>
</dbReference>
<feature type="domain" description="N-acetylmuramoyl-L-alanine amidase" evidence="2">
    <location>
        <begin position="80"/>
        <end position="218"/>
    </location>
</feature>
<evidence type="ECO:0000313" key="3">
    <source>
        <dbReference type="EMBL" id="KKS03140.1"/>
    </source>
</evidence>
<dbReference type="EMBL" id="LCBB01000005">
    <property type="protein sequence ID" value="KKS03140.1"/>
    <property type="molecule type" value="Genomic_DNA"/>
</dbReference>
<feature type="signal peptide" evidence="1">
    <location>
        <begin position="1"/>
        <end position="24"/>
    </location>
</feature>
<sequence length="235" mass="25947">MKRMFLVALLVFVMFGLLNNSAAAQFDNGEQAQIYPVVRTPYPELIYTPEACQEGSDKICFGDYYKVLPKTSYVNKVIVPDTIVIHTDDQSGKTPEKWFSTTTWNGLAGRDSGGRSVHFGVGLDGIGQFLTMYEGGVIQCRGAGRNLDSHSVQIEMGGRSYNTMLNGKASPAMVRSIEIITAQTVDLVLVLMETYDIPIENVIGHYEVEGSGKTDPGDIYLEQYFLPLLKKKLGN</sequence>
<accession>A0A0G0VQE6</accession>
<dbReference type="Gene3D" id="3.40.80.10">
    <property type="entry name" value="Peptidoglycan recognition protein-like"/>
    <property type="match status" value="1"/>
</dbReference>
<reference evidence="3 4" key="1">
    <citation type="journal article" date="2015" name="Nature">
        <title>rRNA introns, odd ribosomes, and small enigmatic genomes across a large radiation of phyla.</title>
        <authorList>
            <person name="Brown C.T."/>
            <person name="Hug L.A."/>
            <person name="Thomas B.C."/>
            <person name="Sharon I."/>
            <person name="Castelle C.J."/>
            <person name="Singh A."/>
            <person name="Wilkins M.J."/>
            <person name="Williams K.H."/>
            <person name="Banfield J.F."/>
        </authorList>
    </citation>
    <scope>NUCLEOTIDE SEQUENCE [LARGE SCALE GENOMIC DNA]</scope>
</reference>
<dbReference type="InterPro" id="IPR002502">
    <property type="entry name" value="Amidase_domain"/>
</dbReference>
<dbReference type="InterPro" id="IPR036505">
    <property type="entry name" value="Amidase/PGRP_sf"/>
</dbReference>
<protein>
    <recommendedName>
        <fullName evidence="2">N-acetylmuramoyl-L-alanine amidase domain-containing protein</fullName>
    </recommendedName>
</protein>
<organism evidence="3 4">
    <name type="scientific">candidate division WWE3 bacterium GW2011_GWC2_41_23</name>
    <dbReference type="NCBI Taxonomy" id="1619123"/>
    <lineage>
        <taxon>Bacteria</taxon>
        <taxon>Katanobacteria</taxon>
    </lineage>
</organism>
<dbReference type="AlphaFoldDB" id="A0A0G0VQE6"/>
<dbReference type="GO" id="GO:0009253">
    <property type="term" value="P:peptidoglycan catabolic process"/>
    <property type="evidence" value="ECO:0007669"/>
    <property type="project" value="InterPro"/>
</dbReference>
<evidence type="ECO:0000313" key="4">
    <source>
        <dbReference type="Proteomes" id="UP000033947"/>
    </source>
</evidence>
<gene>
    <name evidence="3" type="ORF">UU55_C0005G0048</name>
</gene>
<comment type="caution">
    <text evidence="3">The sequence shown here is derived from an EMBL/GenBank/DDBJ whole genome shotgun (WGS) entry which is preliminary data.</text>
</comment>